<protein>
    <recommendedName>
        <fullName evidence="1">CxC3 like cysteine cluster domain-containing protein</fullName>
    </recommendedName>
</protein>
<keyword evidence="3" id="KW-1185">Reference proteome</keyword>
<name>A0A3M6TZG5_POCDA</name>
<proteinExistence type="predicted"/>
<evidence type="ECO:0000313" key="2">
    <source>
        <dbReference type="EMBL" id="RMX46674.1"/>
    </source>
</evidence>
<evidence type="ECO:0000259" key="1">
    <source>
        <dbReference type="Pfam" id="PF18804"/>
    </source>
</evidence>
<gene>
    <name evidence="2" type="ORF">pdam_00024967</name>
</gene>
<reference evidence="2 3" key="1">
    <citation type="journal article" date="2018" name="Sci. Rep.">
        <title>Comparative analysis of the Pocillopora damicornis genome highlights role of immune system in coral evolution.</title>
        <authorList>
            <person name="Cunning R."/>
            <person name="Bay R.A."/>
            <person name="Gillette P."/>
            <person name="Baker A.C."/>
            <person name="Traylor-Knowles N."/>
        </authorList>
    </citation>
    <scope>NUCLEOTIDE SEQUENCE [LARGE SCALE GENOMIC DNA]</scope>
    <source>
        <strain evidence="2">RSMAS</strain>
        <tissue evidence="2">Whole animal</tissue>
    </source>
</reference>
<feature type="domain" description="CxC3 like cysteine cluster" evidence="1">
    <location>
        <begin position="33"/>
        <end position="111"/>
    </location>
</feature>
<evidence type="ECO:0000313" key="3">
    <source>
        <dbReference type="Proteomes" id="UP000275408"/>
    </source>
</evidence>
<sequence>MVDFSSSWDNNRNLLLEALLNLESLPSPVKPFPFISLPGCCPSCKEAGVSHQLTTSGVVIVVNEKGSVKTNELHSTIQCSQCNFVSQSWSLSDVVHAGYWPGSPTDTSYDVDNRCGDSHWRATNNHGKKAAKLDETGLETAGQNEIYIVINVLGLKIYSCIWKRCICVLIESVTYTIMSYGVVDGKMEVPAPLVRKRNRSILTCLVMETLQSTCFLGVIRVSPIRRGFFLPTLEFLNT</sequence>
<accession>A0A3M6TZG5</accession>
<dbReference type="AlphaFoldDB" id="A0A3M6TZG5"/>
<dbReference type="InterPro" id="IPR040564">
    <property type="entry name" value="CxC3-like"/>
</dbReference>
<dbReference type="Proteomes" id="UP000275408">
    <property type="component" value="Unassembled WGS sequence"/>
</dbReference>
<organism evidence="2 3">
    <name type="scientific">Pocillopora damicornis</name>
    <name type="common">Cauliflower coral</name>
    <name type="synonym">Millepora damicornis</name>
    <dbReference type="NCBI Taxonomy" id="46731"/>
    <lineage>
        <taxon>Eukaryota</taxon>
        <taxon>Metazoa</taxon>
        <taxon>Cnidaria</taxon>
        <taxon>Anthozoa</taxon>
        <taxon>Hexacorallia</taxon>
        <taxon>Scleractinia</taxon>
        <taxon>Astrocoeniina</taxon>
        <taxon>Pocilloporidae</taxon>
        <taxon>Pocillopora</taxon>
    </lineage>
</organism>
<dbReference type="EMBL" id="RCHS01002611">
    <property type="protein sequence ID" value="RMX46674.1"/>
    <property type="molecule type" value="Genomic_DNA"/>
</dbReference>
<comment type="caution">
    <text evidence="2">The sequence shown here is derived from an EMBL/GenBank/DDBJ whole genome shotgun (WGS) entry which is preliminary data.</text>
</comment>
<dbReference type="Pfam" id="PF18804">
    <property type="entry name" value="CxC3"/>
    <property type="match status" value="1"/>
</dbReference>